<dbReference type="Gene3D" id="3.90.79.10">
    <property type="entry name" value="Nucleoside Triphosphate Pyrophosphohydrolase"/>
    <property type="match status" value="1"/>
</dbReference>
<evidence type="ECO:0000256" key="2">
    <source>
        <dbReference type="ARBA" id="ARBA00022801"/>
    </source>
</evidence>
<reference evidence="4 5" key="1">
    <citation type="submission" date="2016-10" db="EMBL/GenBank/DDBJ databases">
        <authorList>
            <person name="Varghese N."/>
            <person name="Submissions S."/>
        </authorList>
    </citation>
    <scope>NUCLEOTIDE SEQUENCE [LARGE SCALE GENOMIC DNA]</scope>
    <source>
        <strain evidence="4 5">DSM 16643</strain>
    </source>
</reference>
<dbReference type="RefSeq" id="WP_188118061.1">
    <property type="nucleotide sequence ID" value="NZ_FMXB01000004.1"/>
</dbReference>
<dbReference type="EMBL" id="FMXB01000004">
    <property type="protein sequence ID" value="SDA46567.1"/>
    <property type="molecule type" value="Genomic_DNA"/>
</dbReference>
<dbReference type="AlphaFoldDB" id="A0A1G5VMY7"/>
<dbReference type="PRINTS" id="PR00502">
    <property type="entry name" value="NUDIXFAMILY"/>
</dbReference>
<dbReference type="SUPFAM" id="SSF55811">
    <property type="entry name" value="Nudix"/>
    <property type="match status" value="1"/>
</dbReference>
<dbReference type="InterPro" id="IPR020084">
    <property type="entry name" value="NUDIX_hydrolase_CS"/>
</dbReference>
<dbReference type="STRING" id="230361.sm9_1044"/>
<proteinExistence type="predicted"/>
<comment type="cofactor">
    <cofactor evidence="1">
        <name>Mg(2+)</name>
        <dbReference type="ChEBI" id="CHEBI:18420"/>
    </cofactor>
</comment>
<sequence>MSNMWGLTARGICEYDGKILLLKVRSKSSHDAEKWEIPGGKVKKGEFFDQALKREFMEETGLEIDIESLYNVIQNNYTACKTNESIKSIQLIMKVTSTTDEVKISQEHDEYRWFTKEELKELIDKEMLSRAAMNSFDDTILGGEL</sequence>
<dbReference type="PANTHER" id="PTHR43046:SF14">
    <property type="entry name" value="MUTT_NUDIX FAMILY PROTEIN"/>
    <property type="match status" value="1"/>
</dbReference>
<keyword evidence="2" id="KW-0378">Hydrolase</keyword>
<feature type="domain" description="Nudix hydrolase" evidence="3">
    <location>
        <begin position="4"/>
        <end position="136"/>
    </location>
</feature>
<dbReference type="InterPro" id="IPR015797">
    <property type="entry name" value="NUDIX_hydrolase-like_dom_sf"/>
</dbReference>
<evidence type="ECO:0000313" key="4">
    <source>
        <dbReference type="EMBL" id="SDA46567.1"/>
    </source>
</evidence>
<evidence type="ECO:0000259" key="3">
    <source>
        <dbReference type="PROSITE" id="PS51462"/>
    </source>
</evidence>
<dbReference type="PROSITE" id="PS00893">
    <property type="entry name" value="NUDIX_BOX"/>
    <property type="match status" value="1"/>
</dbReference>
<dbReference type="InterPro" id="IPR020476">
    <property type="entry name" value="Nudix_hydrolase"/>
</dbReference>
<evidence type="ECO:0000313" key="5">
    <source>
        <dbReference type="Proteomes" id="UP000323439"/>
    </source>
</evidence>
<dbReference type="GO" id="GO:0016787">
    <property type="term" value="F:hydrolase activity"/>
    <property type="evidence" value="ECO:0007669"/>
    <property type="project" value="UniProtKB-KW"/>
</dbReference>
<accession>A0A1G5VMY7</accession>
<keyword evidence="5" id="KW-1185">Reference proteome</keyword>
<dbReference type="OrthoDB" id="25379at2157"/>
<dbReference type="PANTHER" id="PTHR43046">
    <property type="entry name" value="GDP-MANNOSE MANNOSYL HYDROLASE"/>
    <property type="match status" value="1"/>
</dbReference>
<gene>
    <name evidence="4" type="ORF">SAMN02910315_00717</name>
</gene>
<evidence type="ECO:0000256" key="1">
    <source>
        <dbReference type="ARBA" id="ARBA00001946"/>
    </source>
</evidence>
<organism evidence="4 5">
    <name type="scientific">Methanobrevibacter millerae</name>
    <dbReference type="NCBI Taxonomy" id="230361"/>
    <lineage>
        <taxon>Archaea</taxon>
        <taxon>Methanobacteriati</taxon>
        <taxon>Methanobacteriota</taxon>
        <taxon>Methanomada group</taxon>
        <taxon>Methanobacteria</taxon>
        <taxon>Methanobacteriales</taxon>
        <taxon>Methanobacteriaceae</taxon>
        <taxon>Methanobrevibacter</taxon>
    </lineage>
</organism>
<dbReference type="CDD" id="cd04699">
    <property type="entry name" value="NUDIX_MutT_Nudt1"/>
    <property type="match status" value="1"/>
</dbReference>
<dbReference type="Proteomes" id="UP000323439">
    <property type="component" value="Unassembled WGS sequence"/>
</dbReference>
<dbReference type="Pfam" id="PF00293">
    <property type="entry name" value="NUDIX"/>
    <property type="match status" value="1"/>
</dbReference>
<dbReference type="PROSITE" id="PS51462">
    <property type="entry name" value="NUDIX"/>
    <property type="match status" value="1"/>
</dbReference>
<protein>
    <submittedName>
        <fullName evidence="4">8-oxo-dGTP diphosphatase</fullName>
    </submittedName>
</protein>
<name>A0A1G5VMY7_9EURY</name>
<dbReference type="InterPro" id="IPR000086">
    <property type="entry name" value="NUDIX_hydrolase_dom"/>
</dbReference>